<dbReference type="OrthoDB" id="5403850at2759"/>
<dbReference type="AlphaFoldDB" id="A0A317SCG4"/>
<gene>
    <name evidence="1" type="ORF">C7212DRAFT_366879</name>
</gene>
<protein>
    <submittedName>
        <fullName evidence="1">Uncharacterized protein</fullName>
    </submittedName>
</protein>
<evidence type="ECO:0000313" key="1">
    <source>
        <dbReference type="EMBL" id="PWW72239.1"/>
    </source>
</evidence>
<sequence length="163" mass="18424">MPPRILNPALRMRFLCPPTTRPISTTPHLFGGGPRPKKVRNFTRSKGPKIPKSRSVLSATSFTSNPRRHKALKVPKPVFVKPVIRKIMPTGPSRDLIHYIPPSNPLRQKLGPGMYYNTKLDMHRCSSTPLDKDVETEYLYTLMLRRTFSTPLVPIKAVALRGS</sequence>
<name>A0A317SCG4_9PEZI</name>
<accession>A0A317SCG4</accession>
<reference evidence="1 2" key="1">
    <citation type="submission" date="2018-03" db="EMBL/GenBank/DDBJ databases">
        <title>Genomes of Pezizomycetes fungi and the evolution of truffles.</title>
        <authorList>
            <person name="Murat C."/>
            <person name="Payen T."/>
            <person name="Noel B."/>
            <person name="Kuo A."/>
            <person name="Martin F.M."/>
        </authorList>
    </citation>
    <scope>NUCLEOTIDE SEQUENCE [LARGE SCALE GENOMIC DNA]</scope>
    <source>
        <strain evidence="1">091103-1</strain>
    </source>
</reference>
<comment type="caution">
    <text evidence="1">The sequence shown here is derived from an EMBL/GenBank/DDBJ whole genome shotgun (WGS) entry which is preliminary data.</text>
</comment>
<evidence type="ECO:0000313" key="2">
    <source>
        <dbReference type="Proteomes" id="UP000246991"/>
    </source>
</evidence>
<dbReference type="Proteomes" id="UP000246991">
    <property type="component" value="Unassembled WGS sequence"/>
</dbReference>
<keyword evidence="2" id="KW-1185">Reference proteome</keyword>
<proteinExistence type="predicted"/>
<dbReference type="EMBL" id="PYWC01000112">
    <property type="protein sequence ID" value="PWW72239.1"/>
    <property type="molecule type" value="Genomic_DNA"/>
</dbReference>
<organism evidence="1 2">
    <name type="scientific">Tuber magnatum</name>
    <name type="common">white Piedmont truffle</name>
    <dbReference type="NCBI Taxonomy" id="42249"/>
    <lineage>
        <taxon>Eukaryota</taxon>
        <taxon>Fungi</taxon>
        <taxon>Dikarya</taxon>
        <taxon>Ascomycota</taxon>
        <taxon>Pezizomycotina</taxon>
        <taxon>Pezizomycetes</taxon>
        <taxon>Pezizales</taxon>
        <taxon>Tuberaceae</taxon>
        <taxon>Tuber</taxon>
    </lineage>
</organism>